<keyword evidence="4" id="KW-1185">Reference proteome</keyword>
<gene>
    <name evidence="3" type="ORF">HEPPS_01130</name>
</gene>
<proteinExistence type="predicted"/>
<accession>A0A0G7ZN37</accession>
<dbReference type="Proteomes" id="UP000242141">
    <property type="component" value="Unassembled WGS sequence"/>
</dbReference>
<feature type="domain" description="GmrSD restriction endonucleases C-terminal" evidence="2">
    <location>
        <begin position="475"/>
        <end position="618"/>
    </location>
</feature>
<dbReference type="PANTHER" id="PTHR35149:SF2">
    <property type="entry name" value="DUF262 DOMAIN-CONTAINING PROTEIN"/>
    <property type="match status" value="1"/>
</dbReference>
<reference evidence="4" key="1">
    <citation type="submission" date="2015-05" db="EMBL/GenBank/DDBJ databases">
        <authorList>
            <person name="Collingro A."/>
        </authorList>
    </citation>
    <scope>NUCLEOTIDE SEQUENCE [LARGE SCALE GENOMIC DNA]</scope>
    <source>
        <strain evidence="4">Ps</strain>
    </source>
</reference>
<feature type="domain" description="GmrSD restriction endonucleases N-terminal" evidence="1">
    <location>
        <begin position="11"/>
        <end position="240"/>
    </location>
</feature>
<protein>
    <recommendedName>
        <fullName evidence="5">DUF262 domain-containing protein</fullName>
    </recommendedName>
</protein>
<evidence type="ECO:0000313" key="3">
    <source>
        <dbReference type="EMBL" id="CRX36914.1"/>
    </source>
</evidence>
<dbReference type="AlphaFoldDB" id="A0A0G7ZN37"/>
<evidence type="ECO:0000313" key="4">
    <source>
        <dbReference type="Proteomes" id="UP000242141"/>
    </source>
</evidence>
<dbReference type="InterPro" id="IPR011089">
    <property type="entry name" value="GmrSD_C"/>
</dbReference>
<name>A0A0G7ZN37_9MOLU</name>
<evidence type="ECO:0008006" key="5">
    <source>
        <dbReference type="Google" id="ProtNLM"/>
    </source>
</evidence>
<dbReference type="EMBL" id="CWGI01000001">
    <property type="protein sequence ID" value="CRX36914.1"/>
    <property type="molecule type" value="Genomic_DNA"/>
</dbReference>
<organism evidence="3 4">
    <name type="scientific">Candidatus Hepatoplasma crinochetorum</name>
    <dbReference type="NCBI Taxonomy" id="295596"/>
    <lineage>
        <taxon>Bacteria</taxon>
        <taxon>Bacillati</taxon>
        <taxon>Mycoplasmatota</taxon>
        <taxon>Mollicutes</taxon>
        <taxon>Candidatus Hepatoplasmataceae</taxon>
        <taxon>Candidatus Hepatoplasma</taxon>
    </lineage>
</organism>
<evidence type="ECO:0000259" key="1">
    <source>
        <dbReference type="Pfam" id="PF03235"/>
    </source>
</evidence>
<evidence type="ECO:0000259" key="2">
    <source>
        <dbReference type="Pfam" id="PF07510"/>
    </source>
</evidence>
<sequence length="625" mass="75391">MNDVVQRIKLLDFFSDGSIYNVPVYQRKYVWKEDNIKSLFEDIKDLTDEDNLENTLYLGNILINNDQNKKTWIVDGQQRITTFILLFKALIDEIESKVDNYSYLYIDKVKNKLNKLIYMQDSNEPNIRLKISEKDNREKFEKLIETSDYINIFDNNKKELGKIKRKNNTNIFFNNYFYFRKLISEFLEEENIDKIIEIFENIWMIKINLQKSDNELKIFETLNSKGTPLNAIDLIKNIYFMKLHEIKKEKNSNKEKIKKIEDEIKYFFEELLFEKISKWNKDKKKNVLEFKKLFKEYIIYKSIKCDKKYSNFKEISLPKEKDVQDLYLKFKLLIETEFNDFETVDDISNSIDDLNKFLLIKNMLKEYKFSPFENFPRDYEISFMIFNDLYTGSQFFPIIIQLLDNKEEIKLSNSYSKIEWASNDFTNSIFLLEKMIIRRQFVGKGTRLLTRTINKIRVSNYSDLYYEFSKKNFIPKDYEFKEGLNKSDVYNQKGNDVLRGFFWRMELNERGNKNTYEGINNLDSKNKLTIEHIMPQTLDSKWKKDLNFGEINEEEYEKHLHKLGNLTITADNSNISNKSFLEKKEKYKESILEINRKIADYNNWNFNKINDRTKDLMEKAIQIWN</sequence>
<dbReference type="Pfam" id="PF07510">
    <property type="entry name" value="GmrSD_C"/>
    <property type="match status" value="1"/>
</dbReference>
<dbReference type="Pfam" id="PF03235">
    <property type="entry name" value="GmrSD_N"/>
    <property type="match status" value="1"/>
</dbReference>
<dbReference type="InterPro" id="IPR004919">
    <property type="entry name" value="GmrSD_N"/>
</dbReference>
<dbReference type="PANTHER" id="PTHR35149">
    <property type="entry name" value="SLL5132 PROTEIN"/>
    <property type="match status" value="1"/>
</dbReference>